<feature type="transmembrane region" description="Helical" evidence="1">
    <location>
        <begin position="27"/>
        <end position="52"/>
    </location>
</feature>
<sequence>MPDVQDRVRRRWYADYLSHPRHGPLPALLLVLTVFTGLVDAVSILALGRVFVANMTGNVVFIGFALGGAPGFSLQASVVALVGFLAGAAVGGLLVTRHRQHRGVLLRDAVAAELVLLVAGTVVLALGDQPYGAVRVDVVVGCAAIALGLQNAAVRALAVPDLTTTVLTMTLTGIAADVRTKDYRTALRRLAAVVAMLGGAVVGTLLVFGPGPATALAVACVPVAVVLVGISRAARGTAGWHAP</sequence>
<dbReference type="HOGENOM" id="CLU_061825_2_0_11"/>
<keyword evidence="3" id="KW-1185">Reference proteome</keyword>
<keyword evidence="1" id="KW-0472">Membrane</keyword>
<keyword evidence="1" id="KW-1133">Transmembrane helix</keyword>
<organism evidence="2 3">
    <name type="scientific">Modestobacter italicus (strain DSM 44449 / CECT 9708 / BC 501)</name>
    <dbReference type="NCBI Taxonomy" id="2732864"/>
    <lineage>
        <taxon>Bacteria</taxon>
        <taxon>Bacillati</taxon>
        <taxon>Actinomycetota</taxon>
        <taxon>Actinomycetes</taxon>
        <taxon>Geodermatophilales</taxon>
        <taxon>Geodermatophilaceae</taxon>
        <taxon>Modestobacter</taxon>
    </lineage>
</organism>
<dbReference type="PANTHER" id="PTHR37314:SF4">
    <property type="entry name" value="UPF0700 TRANSMEMBRANE PROTEIN YOAK"/>
    <property type="match status" value="1"/>
</dbReference>
<feature type="transmembrane region" description="Helical" evidence="1">
    <location>
        <begin position="108"/>
        <end position="127"/>
    </location>
</feature>
<dbReference type="OMA" id="ARHIDLH"/>
<gene>
    <name evidence="2" type="ordered locus">MODMU_1800</name>
</gene>
<dbReference type="eggNOG" id="COG3619">
    <property type="taxonomic scope" value="Bacteria"/>
</dbReference>
<dbReference type="InterPro" id="IPR010699">
    <property type="entry name" value="DUF1275"/>
</dbReference>
<dbReference type="KEGG" id="mmar:MODMU_1800"/>
<feature type="transmembrane region" description="Helical" evidence="1">
    <location>
        <begin position="72"/>
        <end position="96"/>
    </location>
</feature>
<protein>
    <recommendedName>
        <fullName evidence="4">DUF1275 domain-containing protein</fullName>
    </recommendedName>
</protein>
<keyword evidence="1" id="KW-0812">Transmembrane</keyword>
<dbReference type="Proteomes" id="UP000006461">
    <property type="component" value="Chromosome"/>
</dbReference>
<dbReference type="EMBL" id="FO203431">
    <property type="protein sequence ID" value="CCH87237.1"/>
    <property type="molecule type" value="Genomic_DNA"/>
</dbReference>
<evidence type="ECO:0000256" key="1">
    <source>
        <dbReference type="SAM" id="Phobius"/>
    </source>
</evidence>
<name>I4EV24_MODI5</name>
<dbReference type="Pfam" id="PF06912">
    <property type="entry name" value="DUF1275"/>
    <property type="match status" value="1"/>
</dbReference>
<evidence type="ECO:0000313" key="3">
    <source>
        <dbReference type="Proteomes" id="UP000006461"/>
    </source>
</evidence>
<dbReference type="AlphaFoldDB" id="I4EV24"/>
<evidence type="ECO:0000313" key="2">
    <source>
        <dbReference type="EMBL" id="CCH87237.1"/>
    </source>
</evidence>
<dbReference type="PANTHER" id="PTHR37314">
    <property type="entry name" value="SLR0142 PROTEIN"/>
    <property type="match status" value="1"/>
</dbReference>
<accession>I4EV24</accession>
<feature type="transmembrane region" description="Helical" evidence="1">
    <location>
        <begin position="215"/>
        <end position="234"/>
    </location>
</feature>
<reference evidence="2 3" key="1">
    <citation type="journal article" date="2012" name="J. Bacteriol.">
        <title>Genome Sequence of Radiation-Resistant Modestobacter marinus Strain BC501, a Representative Actinobacterium That Thrives on Calcareous Stone Surfaces.</title>
        <authorList>
            <person name="Normand P."/>
            <person name="Gury J."/>
            <person name="Pujic P."/>
            <person name="Chouaia B."/>
            <person name="Crotti E."/>
            <person name="Brusetti L."/>
            <person name="Daffonchio D."/>
            <person name="Vacherie B."/>
            <person name="Barbe V."/>
            <person name="Medigue C."/>
            <person name="Calteau A."/>
            <person name="Ghodhbane-Gtari F."/>
            <person name="Essoussi I."/>
            <person name="Nouioui I."/>
            <person name="Abbassi-Ghozzi I."/>
            <person name="Gtari M."/>
        </authorList>
    </citation>
    <scope>NUCLEOTIDE SEQUENCE [LARGE SCALE GENOMIC DNA]</scope>
    <source>
        <strain evidence="3">BC 501</strain>
    </source>
</reference>
<dbReference type="STRING" id="477641.MODMU_1800"/>
<feature type="transmembrane region" description="Helical" evidence="1">
    <location>
        <begin position="190"/>
        <end position="209"/>
    </location>
</feature>
<proteinExistence type="predicted"/>
<evidence type="ECO:0008006" key="4">
    <source>
        <dbReference type="Google" id="ProtNLM"/>
    </source>
</evidence>